<evidence type="ECO:0000313" key="2">
    <source>
        <dbReference type="Proteomes" id="UP000830768"/>
    </source>
</evidence>
<proteinExistence type="predicted"/>
<accession>A0ACD3ZM00</accession>
<dbReference type="EMBL" id="CP090039">
    <property type="protein sequence ID" value="UPL02122.1"/>
    <property type="molecule type" value="Genomic_DNA"/>
</dbReference>
<name>A0ACD3ZM00_FUSSC</name>
<protein>
    <submittedName>
        <fullName evidence="1">Uncharacterized protein</fullName>
    </submittedName>
</protein>
<reference evidence="1" key="1">
    <citation type="submission" date="2021-11" db="EMBL/GenBank/DDBJ databases">
        <title>Fusarium solani-melongenae Genome sequencing and assembly.</title>
        <authorList>
            <person name="Xie S."/>
            <person name="Huang L."/>
            <person name="Zhang X."/>
        </authorList>
    </citation>
    <scope>NUCLEOTIDE SEQUENCE</scope>
    <source>
        <strain evidence="1">CRI 24-3</strain>
    </source>
</reference>
<dbReference type="Proteomes" id="UP000830768">
    <property type="component" value="Chromosome 11"/>
</dbReference>
<gene>
    <name evidence="1" type="ORF">LCI18_013056</name>
</gene>
<sequence length="459" mass="52321">MSHESDEEGAGSHGRIPPSPDTIQQEHTSPIFGVPMVSAPGADIRPGPVWLPGPLPPPLNRLLPYSSSSPYSPYPSIGSGWVYDQMLRIEDYVSRETETQRIISQLRLDVARETRRRLQSETRSQEQFQRAARQMNLYESHRLQAQMTDLRRRLNDKEKEVNDRTRQWRKAAGELNKLRASAQGFYQITDEYLVELIVGLRFSIRNFALQYFEGTSPPKITFFAQLPHCLSHARAIMPGKEAEMYAGVHSKRNYQIVQALIWRVLVAEVFNKFTWVGGKTGESFRHLRTKLDPAWNSDSRGIERPEPEAERKFQTWSATTIGLLLDAQGPEEQSQIWKLQENEGHRIVACLLNTFDNIAESREQDLADELSSIISEAFVLGKEISRRIARITWTLDLEKEHEAPLFDAETMELETGDPVKKPRVVNWVVAPGVIKRGKSTGEGFDHVEMLLSSIVSCEE</sequence>
<evidence type="ECO:0000313" key="1">
    <source>
        <dbReference type="EMBL" id="UPL02122.1"/>
    </source>
</evidence>
<keyword evidence="2" id="KW-1185">Reference proteome</keyword>
<organism evidence="1 2">
    <name type="scientific">Fusarium solani subsp. cucurbitae</name>
    <name type="common">Neocosmosporum cucurbitae</name>
    <dbReference type="NCBI Taxonomy" id="2747967"/>
    <lineage>
        <taxon>Eukaryota</taxon>
        <taxon>Fungi</taxon>
        <taxon>Dikarya</taxon>
        <taxon>Ascomycota</taxon>
        <taxon>Pezizomycotina</taxon>
        <taxon>Sordariomycetes</taxon>
        <taxon>Hypocreomycetidae</taxon>
        <taxon>Hypocreales</taxon>
        <taxon>Nectriaceae</taxon>
        <taxon>Fusarium</taxon>
        <taxon>Fusarium solani species complex</taxon>
    </lineage>
</organism>